<comment type="caution">
    <text evidence="2">The sequence shown here is derived from an EMBL/GenBank/DDBJ whole genome shotgun (WGS) entry which is preliminary data.</text>
</comment>
<feature type="transmembrane region" description="Helical" evidence="1">
    <location>
        <begin position="20"/>
        <end position="42"/>
    </location>
</feature>
<feature type="transmembrane region" description="Helical" evidence="1">
    <location>
        <begin position="57"/>
        <end position="75"/>
    </location>
</feature>
<feature type="transmembrane region" description="Helical" evidence="1">
    <location>
        <begin position="152"/>
        <end position="179"/>
    </location>
</feature>
<keyword evidence="1" id="KW-1133">Transmembrane helix</keyword>
<feature type="transmembrane region" description="Helical" evidence="1">
    <location>
        <begin position="87"/>
        <end position="107"/>
    </location>
</feature>
<dbReference type="EMBL" id="BART01006381">
    <property type="protein sequence ID" value="GAG62505.1"/>
    <property type="molecule type" value="Genomic_DNA"/>
</dbReference>
<keyword evidence="1" id="KW-0812">Transmembrane</keyword>
<evidence type="ECO:0000256" key="1">
    <source>
        <dbReference type="SAM" id="Phobius"/>
    </source>
</evidence>
<gene>
    <name evidence="2" type="ORF">S01H4_14549</name>
</gene>
<keyword evidence="1" id="KW-0472">Membrane</keyword>
<feature type="transmembrane region" description="Helical" evidence="1">
    <location>
        <begin position="119"/>
        <end position="140"/>
    </location>
</feature>
<sequence length="182" mass="20034">KSDEEKESILSKSMRIILRIISYSGVIVGILDIWAGAMGLILDIPPSFAYRDGTANQADHFTCIFLIVIGIAMFFKPVKDLPLTSLLGLIAGSATVFLLALSVPDIYVQKIAGWINPKLLLIIIFIFVTALVAFIAKFFIKIPQMISKFLSWPPIAFVIMVFGIVQGILLWGFGISLFANIL</sequence>
<reference evidence="2" key="1">
    <citation type="journal article" date="2014" name="Front. Microbiol.">
        <title>High frequency of phylogenetically diverse reductive dehalogenase-homologous genes in deep subseafloor sedimentary metagenomes.</title>
        <authorList>
            <person name="Kawai M."/>
            <person name="Futagami T."/>
            <person name="Toyoda A."/>
            <person name="Takaki Y."/>
            <person name="Nishi S."/>
            <person name="Hori S."/>
            <person name="Arai W."/>
            <person name="Tsubouchi T."/>
            <person name="Morono Y."/>
            <person name="Uchiyama I."/>
            <person name="Ito T."/>
            <person name="Fujiyama A."/>
            <person name="Inagaki F."/>
            <person name="Takami H."/>
        </authorList>
    </citation>
    <scope>NUCLEOTIDE SEQUENCE</scope>
    <source>
        <strain evidence="2">Expedition CK06-06</strain>
    </source>
</reference>
<evidence type="ECO:0000313" key="2">
    <source>
        <dbReference type="EMBL" id="GAG62505.1"/>
    </source>
</evidence>
<dbReference type="AlphaFoldDB" id="X0Z0N2"/>
<feature type="non-terminal residue" evidence="2">
    <location>
        <position position="1"/>
    </location>
</feature>
<organism evidence="2">
    <name type="scientific">marine sediment metagenome</name>
    <dbReference type="NCBI Taxonomy" id="412755"/>
    <lineage>
        <taxon>unclassified sequences</taxon>
        <taxon>metagenomes</taxon>
        <taxon>ecological metagenomes</taxon>
    </lineage>
</organism>
<name>X0Z0N2_9ZZZZ</name>
<accession>X0Z0N2</accession>
<protein>
    <submittedName>
        <fullName evidence="2">Uncharacterized protein</fullName>
    </submittedName>
</protein>
<proteinExistence type="predicted"/>